<name>A0A218UGD6_9PASE</name>
<comment type="caution">
    <text evidence="1">The sequence shown here is derived from an EMBL/GenBank/DDBJ whole genome shotgun (WGS) entry which is preliminary data.</text>
</comment>
<dbReference type="AlphaFoldDB" id="A0A218UGD6"/>
<evidence type="ECO:0000313" key="1">
    <source>
        <dbReference type="EMBL" id="OWK52490.1"/>
    </source>
</evidence>
<protein>
    <submittedName>
        <fullName evidence="1">Uncharacterized protein</fullName>
    </submittedName>
</protein>
<sequence>MSVCRAPLGLSGQHNYEEGTTSVWGPSFDIRILCSQGPVQGQRPLGTSFGHFPWERKLTSPGC</sequence>
<reference evidence="1 2" key="1">
    <citation type="submission" date="2017-05" db="EMBL/GenBank/DDBJ databases">
        <title>Genome of assembly of the Bengalese finch, Lonchura striata domestica.</title>
        <authorList>
            <person name="Colquitt B.M."/>
            <person name="Brainard M.S."/>
        </authorList>
    </citation>
    <scope>NUCLEOTIDE SEQUENCE [LARGE SCALE GENOMIC DNA]</scope>
    <source>
        <strain evidence="1">White83orange57</strain>
    </source>
</reference>
<dbReference type="EMBL" id="MUZQ01000343">
    <property type="protein sequence ID" value="OWK52490.1"/>
    <property type="molecule type" value="Genomic_DNA"/>
</dbReference>
<gene>
    <name evidence="1" type="ORF">RLOC_00007642</name>
</gene>
<proteinExistence type="predicted"/>
<organism evidence="1 2">
    <name type="scientific">Lonchura striata</name>
    <name type="common">white-rumped munia</name>
    <dbReference type="NCBI Taxonomy" id="40157"/>
    <lineage>
        <taxon>Eukaryota</taxon>
        <taxon>Metazoa</taxon>
        <taxon>Chordata</taxon>
        <taxon>Craniata</taxon>
        <taxon>Vertebrata</taxon>
        <taxon>Euteleostomi</taxon>
        <taxon>Archelosauria</taxon>
        <taxon>Archosauria</taxon>
        <taxon>Dinosauria</taxon>
        <taxon>Saurischia</taxon>
        <taxon>Theropoda</taxon>
        <taxon>Coelurosauria</taxon>
        <taxon>Aves</taxon>
        <taxon>Neognathae</taxon>
        <taxon>Neoaves</taxon>
        <taxon>Telluraves</taxon>
        <taxon>Australaves</taxon>
        <taxon>Passeriformes</taxon>
        <taxon>Passeroidea</taxon>
        <taxon>Estrildidae</taxon>
        <taxon>Estrildinae</taxon>
        <taxon>Lonchura</taxon>
    </lineage>
</organism>
<accession>A0A218UGD6</accession>
<evidence type="ECO:0000313" key="2">
    <source>
        <dbReference type="Proteomes" id="UP000197619"/>
    </source>
</evidence>
<dbReference type="Proteomes" id="UP000197619">
    <property type="component" value="Unassembled WGS sequence"/>
</dbReference>
<keyword evidence="2" id="KW-1185">Reference proteome</keyword>